<dbReference type="EMBL" id="JACGWN010000006">
    <property type="protein sequence ID" value="KAL0445530.1"/>
    <property type="molecule type" value="Genomic_DNA"/>
</dbReference>
<evidence type="ECO:0000313" key="2">
    <source>
        <dbReference type="EMBL" id="KAL0445530.1"/>
    </source>
</evidence>
<reference evidence="2" key="2">
    <citation type="journal article" date="2024" name="Plant">
        <title>Genomic evolution and insights into agronomic trait innovations of Sesamum species.</title>
        <authorList>
            <person name="Miao H."/>
            <person name="Wang L."/>
            <person name="Qu L."/>
            <person name="Liu H."/>
            <person name="Sun Y."/>
            <person name="Le M."/>
            <person name="Wang Q."/>
            <person name="Wei S."/>
            <person name="Zheng Y."/>
            <person name="Lin W."/>
            <person name="Duan Y."/>
            <person name="Cao H."/>
            <person name="Xiong S."/>
            <person name="Wang X."/>
            <person name="Wei L."/>
            <person name="Li C."/>
            <person name="Ma Q."/>
            <person name="Ju M."/>
            <person name="Zhao R."/>
            <person name="Li G."/>
            <person name="Mu C."/>
            <person name="Tian Q."/>
            <person name="Mei H."/>
            <person name="Zhang T."/>
            <person name="Gao T."/>
            <person name="Zhang H."/>
        </authorList>
    </citation>
    <scope>NUCLEOTIDE SEQUENCE</scope>
    <source>
        <strain evidence="2">KEN1</strain>
    </source>
</reference>
<feature type="region of interest" description="Disordered" evidence="1">
    <location>
        <begin position="1"/>
        <end position="96"/>
    </location>
</feature>
<comment type="caution">
    <text evidence="2">The sequence shown here is derived from an EMBL/GenBank/DDBJ whole genome shotgun (WGS) entry which is preliminary data.</text>
</comment>
<gene>
    <name evidence="2" type="ORF">Slati_1680900</name>
</gene>
<protein>
    <submittedName>
        <fullName evidence="2">Uncharacterized protein</fullName>
    </submittedName>
</protein>
<reference evidence="2" key="1">
    <citation type="submission" date="2020-06" db="EMBL/GenBank/DDBJ databases">
        <authorList>
            <person name="Li T."/>
            <person name="Hu X."/>
            <person name="Zhang T."/>
            <person name="Song X."/>
            <person name="Zhang H."/>
            <person name="Dai N."/>
            <person name="Sheng W."/>
            <person name="Hou X."/>
            <person name="Wei L."/>
        </authorList>
    </citation>
    <scope>NUCLEOTIDE SEQUENCE</scope>
    <source>
        <strain evidence="2">KEN1</strain>
        <tissue evidence="2">Leaf</tissue>
    </source>
</reference>
<organism evidence="2">
    <name type="scientific">Sesamum latifolium</name>
    <dbReference type="NCBI Taxonomy" id="2727402"/>
    <lineage>
        <taxon>Eukaryota</taxon>
        <taxon>Viridiplantae</taxon>
        <taxon>Streptophyta</taxon>
        <taxon>Embryophyta</taxon>
        <taxon>Tracheophyta</taxon>
        <taxon>Spermatophyta</taxon>
        <taxon>Magnoliopsida</taxon>
        <taxon>eudicotyledons</taxon>
        <taxon>Gunneridae</taxon>
        <taxon>Pentapetalae</taxon>
        <taxon>asterids</taxon>
        <taxon>lamiids</taxon>
        <taxon>Lamiales</taxon>
        <taxon>Pedaliaceae</taxon>
        <taxon>Sesamum</taxon>
    </lineage>
</organism>
<accession>A0AAW2WZQ5</accession>
<dbReference type="AlphaFoldDB" id="A0AAW2WZQ5"/>
<evidence type="ECO:0000256" key="1">
    <source>
        <dbReference type="SAM" id="MobiDB-lite"/>
    </source>
</evidence>
<name>A0AAW2WZQ5_9LAMI</name>
<feature type="compositionally biased region" description="Polar residues" evidence="1">
    <location>
        <begin position="1"/>
        <end position="13"/>
    </location>
</feature>
<sequence length="111" mass="12452">MSDCLRQQATQTDPVGRLPRCPDNTLSSLGRGSISPGEESSPPPLLQRVRLKGGEPPNGGSTSGQRNKKARETLTSWTWPWKDHRPSSPPHITPIRRSRTWWKQIEKTKST</sequence>
<proteinExistence type="predicted"/>